<evidence type="ECO:0000256" key="3">
    <source>
        <dbReference type="ARBA" id="ARBA00022989"/>
    </source>
</evidence>
<dbReference type="GO" id="GO:0007096">
    <property type="term" value="P:regulation of exit from mitosis"/>
    <property type="evidence" value="ECO:0007669"/>
    <property type="project" value="TreeGrafter"/>
</dbReference>
<evidence type="ECO:0000256" key="1">
    <source>
        <dbReference type="ARBA" id="ARBA00004127"/>
    </source>
</evidence>
<proteinExistence type="predicted"/>
<evidence type="ECO:0000256" key="5">
    <source>
        <dbReference type="SAM" id="MobiDB-lite"/>
    </source>
</evidence>
<dbReference type="AlphaFoldDB" id="A0A9W8HP23"/>
<dbReference type="OrthoDB" id="3363151at2759"/>
<dbReference type="GO" id="GO:0012505">
    <property type="term" value="C:endomembrane system"/>
    <property type="evidence" value="ECO:0007669"/>
    <property type="project" value="UniProtKB-SubCell"/>
</dbReference>
<evidence type="ECO:0000256" key="2">
    <source>
        <dbReference type="ARBA" id="ARBA00022692"/>
    </source>
</evidence>
<keyword evidence="3 6" id="KW-1133">Transmembrane helix</keyword>
<evidence type="ECO:0000313" key="7">
    <source>
        <dbReference type="EMBL" id="KAJ2785831.1"/>
    </source>
</evidence>
<dbReference type="PANTHER" id="PTHR28293">
    <property type="entry name" value="NUCLEAR RIM PROTEIN 1"/>
    <property type="match status" value="1"/>
</dbReference>
<feature type="transmembrane region" description="Helical" evidence="6">
    <location>
        <begin position="99"/>
        <end position="122"/>
    </location>
</feature>
<dbReference type="EMBL" id="JANBUM010000078">
    <property type="protein sequence ID" value="KAJ2785831.1"/>
    <property type="molecule type" value="Genomic_DNA"/>
</dbReference>
<sequence>MAVIRKHRTSFWSSMREAPRDWLMHLIEDYELFDWNRASEATSWPIALVLNGLFVLLGIMRQLSSRGNEMDAIITSDRTYRAPKVGRASTKAADTASTWVRFLLTLQILLFLVSVGNAWVFVSTRRAYQMRMKDEDSNLLTSSCRRVYVGTRRPQWTQKWWGWVLWMLWKWIARVDDKIQGEIWELTLWTPTTFSRNLFCWYSPVQLMLLAFMNGSNWYYILPLAAAIATQCTFLVFAYTTMVKDKQILFGEVYNEYNQKFVNPRVFAPKMDAATWTLEDWAHDRRSGEYMSGGMVADRGSRYLSGRRSNSSVTSEYYDPLGFMPNEVHFERLPYRRSARSSRSTRDTGISAVPEPYVNNRMSSGQGKLRGILKDTSKRTSDYADAEDTFTARFQQQNIDPSASFTVRDRTKRRQKMESRSARNNPPY</sequence>
<feature type="region of interest" description="Disordered" evidence="5">
    <location>
        <begin position="398"/>
        <end position="428"/>
    </location>
</feature>
<evidence type="ECO:0000256" key="6">
    <source>
        <dbReference type="SAM" id="Phobius"/>
    </source>
</evidence>
<feature type="region of interest" description="Disordered" evidence="5">
    <location>
        <begin position="337"/>
        <end position="372"/>
    </location>
</feature>
<name>A0A9W8HP23_9FUNG</name>
<protein>
    <recommendedName>
        <fullName evidence="9">Nuclear rim protein 1</fullName>
    </recommendedName>
</protein>
<dbReference type="PANTHER" id="PTHR28293:SF1">
    <property type="entry name" value="NUCLEAR RIM PROTEIN 1"/>
    <property type="match status" value="1"/>
</dbReference>
<dbReference type="InterPro" id="IPR018819">
    <property type="entry name" value="Nur1/Mug154"/>
</dbReference>
<gene>
    <name evidence="7" type="ORF">GGI15_001778</name>
</gene>
<dbReference type="Proteomes" id="UP001140172">
    <property type="component" value="Unassembled WGS sequence"/>
</dbReference>
<accession>A0A9W8HP23</accession>
<comment type="subcellular location">
    <subcellularLocation>
        <location evidence="1">Endomembrane system</location>
        <topology evidence="1">Multi-pass membrane protein</topology>
    </subcellularLocation>
</comment>
<keyword evidence="8" id="KW-1185">Reference proteome</keyword>
<evidence type="ECO:0000313" key="8">
    <source>
        <dbReference type="Proteomes" id="UP001140172"/>
    </source>
</evidence>
<reference evidence="7" key="1">
    <citation type="submission" date="2022-07" db="EMBL/GenBank/DDBJ databases">
        <title>Phylogenomic reconstructions and comparative analyses of Kickxellomycotina fungi.</title>
        <authorList>
            <person name="Reynolds N.K."/>
            <person name="Stajich J.E."/>
            <person name="Barry K."/>
            <person name="Grigoriev I.V."/>
            <person name="Crous P."/>
            <person name="Smith M.E."/>
        </authorList>
    </citation>
    <scope>NUCLEOTIDE SEQUENCE</scope>
    <source>
        <strain evidence="7">BCRC 34489</strain>
    </source>
</reference>
<keyword evidence="4 6" id="KW-0472">Membrane</keyword>
<feature type="transmembrane region" description="Helical" evidence="6">
    <location>
        <begin position="41"/>
        <end position="60"/>
    </location>
</feature>
<evidence type="ECO:0008006" key="9">
    <source>
        <dbReference type="Google" id="ProtNLM"/>
    </source>
</evidence>
<comment type="caution">
    <text evidence="7">The sequence shown here is derived from an EMBL/GenBank/DDBJ whole genome shotgun (WGS) entry which is preliminary data.</text>
</comment>
<dbReference type="GO" id="GO:0043007">
    <property type="term" value="P:maintenance of rDNA"/>
    <property type="evidence" value="ECO:0007669"/>
    <property type="project" value="TreeGrafter"/>
</dbReference>
<keyword evidence="2 6" id="KW-0812">Transmembrane</keyword>
<feature type="transmembrane region" description="Helical" evidence="6">
    <location>
        <begin position="218"/>
        <end position="239"/>
    </location>
</feature>
<evidence type="ECO:0000256" key="4">
    <source>
        <dbReference type="ARBA" id="ARBA00023136"/>
    </source>
</evidence>
<organism evidence="7 8">
    <name type="scientific">Coemansia interrupta</name>
    <dbReference type="NCBI Taxonomy" id="1126814"/>
    <lineage>
        <taxon>Eukaryota</taxon>
        <taxon>Fungi</taxon>
        <taxon>Fungi incertae sedis</taxon>
        <taxon>Zoopagomycota</taxon>
        <taxon>Kickxellomycotina</taxon>
        <taxon>Kickxellomycetes</taxon>
        <taxon>Kickxellales</taxon>
        <taxon>Kickxellaceae</taxon>
        <taxon>Coemansia</taxon>
    </lineage>
</organism>
<dbReference type="Pfam" id="PF10332">
    <property type="entry name" value="DUF2418"/>
    <property type="match status" value="1"/>
</dbReference>